<keyword evidence="4" id="KW-0813">Transport</keyword>
<keyword evidence="9 10" id="KW-0472">Membrane</keyword>
<dbReference type="PANTHER" id="PTHR31269">
    <property type="entry name" value="S-TYPE ANION CHANNEL SLAH3"/>
    <property type="match status" value="1"/>
</dbReference>
<dbReference type="EMBL" id="JADFTS010000006">
    <property type="protein sequence ID" value="KAF9602584.1"/>
    <property type="molecule type" value="Genomic_DNA"/>
</dbReference>
<proteinExistence type="inferred from homology"/>
<keyword evidence="6 10" id="KW-0812">Transmembrane</keyword>
<evidence type="ECO:0000256" key="5">
    <source>
        <dbReference type="ARBA" id="ARBA00022475"/>
    </source>
</evidence>
<feature type="transmembrane region" description="Helical" evidence="10">
    <location>
        <begin position="90"/>
        <end position="115"/>
    </location>
</feature>
<dbReference type="Gene3D" id="1.50.10.150">
    <property type="entry name" value="Voltage-dependent anion channel"/>
    <property type="match status" value="1"/>
</dbReference>
<evidence type="ECO:0000313" key="12">
    <source>
        <dbReference type="Proteomes" id="UP000631114"/>
    </source>
</evidence>
<dbReference type="InterPro" id="IPR004695">
    <property type="entry name" value="SLAC1/Mae1/Ssu1/TehA"/>
</dbReference>
<dbReference type="OrthoDB" id="1099at2759"/>
<name>A0A835HQ78_9MAGN</name>
<sequence>MSASQSARLEYLPVHRYYDALEGPELDTLRASEELVLPEDLHCSGHSFSIIQFLHLVFALVLAPKVSFGRPLQPLWQRVSSTYIDLDVNLILWFISAVLTATVSFIYSLKIIFYFDAVRPPNSASVAWVRIVGNFGYASRISYFVALFLYITLAVRVNFFRGFKFSLAWWAYTFPMTGAAIATIKYSNEVKNPVTQSLSIILSAISTLTVTALFITTIIHAFVLRDLFPNDIAIAISKRRITDKKYGHVRTPSSDPNAVGQSTTSLADKDIDAAFANWSHKADI</sequence>
<dbReference type="InterPro" id="IPR030183">
    <property type="entry name" value="SLAC/SLAH"/>
</dbReference>
<evidence type="ECO:0000256" key="4">
    <source>
        <dbReference type="ARBA" id="ARBA00022448"/>
    </source>
</evidence>
<dbReference type="Pfam" id="PF03595">
    <property type="entry name" value="SLAC1"/>
    <property type="match status" value="1"/>
</dbReference>
<feature type="transmembrane region" description="Helical" evidence="10">
    <location>
        <begin position="167"/>
        <end position="186"/>
    </location>
</feature>
<comment type="similarity">
    <text evidence="3">Belongs to the SLAC1 S-type anion channel family.</text>
</comment>
<protein>
    <submittedName>
        <fullName evidence="11">Uncharacterized protein</fullName>
    </submittedName>
</protein>
<reference evidence="11 12" key="1">
    <citation type="submission" date="2020-10" db="EMBL/GenBank/DDBJ databases">
        <title>The Coptis chinensis genome and diversification of protoberbering-type alkaloids.</title>
        <authorList>
            <person name="Wang B."/>
            <person name="Shu S."/>
            <person name="Song C."/>
            <person name="Liu Y."/>
        </authorList>
    </citation>
    <scope>NUCLEOTIDE SEQUENCE [LARGE SCALE GENOMIC DNA]</scope>
    <source>
        <strain evidence="11">HL-2020</strain>
        <tissue evidence="11">Leaf</tissue>
    </source>
</reference>
<keyword evidence="7 10" id="KW-1133">Transmembrane helix</keyword>
<evidence type="ECO:0000313" key="11">
    <source>
        <dbReference type="EMBL" id="KAF9602584.1"/>
    </source>
</evidence>
<keyword evidence="8" id="KW-0406">Ion transport</keyword>
<evidence type="ECO:0000256" key="3">
    <source>
        <dbReference type="ARBA" id="ARBA00007808"/>
    </source>
</evidence>
<dbReference type="Proteomes" id="UP000631114">
    <property type="component" value="Unassembled WGS sequence"/>
</dbReference>
<dbReference type="GO" id="GO:0008308">
    <property type="term" value="F:voltage-gated monoatomic anion channel activity"/>
    <property type="evidence" value="ECO:0007669"/>
    <property type="project" value="InterPro"/>
</dbReference>
<keyword evidence="12" id="KW-1185">Reference proteome</keyword>
<comment type="caution">
    <text evidence="11">The sequence shown here is derived from an EMBL/GenBank/DDBJ whole genome shotgun (WGS) entry which is preliminary data.</text>
</comment>
<evidence type="ECO:0000256" key="10">
    <source>
        <dbReference type="SAM" id="Phobius"/>
    </source>
</evidence>
<evidence type="ECO:0000256" key="2">
    <source>
        <dbReference type="ARBA" id="ARBA00004236"/>
    </source>
</evidence>
<feature type="transmembrane region" description="Helical" evidence="10">
    <location>
        <begin position="198"/>
        <end position="224"/>
    </location>
</feature>
<organism evidence="11 12">
    <name type="scientific">Coptis chinensis</name>
    <dbReference type="NCBI Taxonomy" id="261450"/>
    <lineage>
        <taxon>Eukaryota</taxon>
        <taxon>Viridiplantae</taxon>
        <taxon>Streptophyta</taxon>
        <taxon>Embryophyta</taxon>
        <taxon>Tracheophyta</taxon>
        <taxon>Spermatophyta</taxon>
        <taxon>Magnoliopsida</taxon>
        <taxon>Ranunculales</taxon>
        <taxon>Ranunculaceae</taxon>
        <taxon>Coptidoideae</taxon>
        <taxon>Coptis</taxon>
    </lineage>
</organism>
<dbReference type="AlphaFoldDB" id="A0A835HQ78"/>
<dbReference type="PANTHER" id="PTHR31269:SF2">
    <property type="entry name" value="S-TYPE ANION CHANNEL SLAH3"/>
    <property type="match status" value="1"/>
</dbReference>
<feature type="transmembrane region" description="Helical" evidence="10">
    <location>
        <begin position="135"/>
        <end position="155"/>
    </location>
</feature>
<keyword evidence="5" id="KW-1003">Cell membrane</keyword>
<dbReference type="GO" id="GO:0005886">
    <property type="term" value="C:plasma membrane"/>
    <property type="evidence" value="ECO:0007669"/>
    <property type="project" value="UniProtKB-SubCell"/>
</dbReference>
<accession>A0A835HQ78</accession>
<evidence type="ECO:0000256" key="9">
    <source>
        <dbReference type="ARBA" id="ARBA00023136"/>
    </source>
</evidence>
<feature type="transmembrane region" description="Helical" evidence="10">
    <location>
        <begin position="50"/>
        <end position="69"/>
    </location>
</feature>
<dbReference type="InterPro" id="IPR038665">
    <property type="entry name" value="Voltage-dep_anion_channel_sf"/>
</dbReference>
<gene>
    <name evidence="11" type="ORF">IFM89_029883</name>
</gene>
<evidence type="ECO:0000256" key="1">
    <source>
        <dbReference type="ARBA" id="ARBA00004127"/>
    </source>
</evidence>
<dbReference type="GO" id="GO:0012505">
    <property type="term" value="C:endomembrane system"/>
    <property type="evidence" value="ECO:0007669"/>
    <property type="project" value="UniProtKB-SubCell"/>
</dbReference>
<evidence type="ECO:0000256" key="8">
    <source>
        <dbReference type="ARBA" id="ARBA00023065"/>
    </source>
</evidence>
<evidence type="ECO:0000256" key="6">
    <source>
        <dbReference type="ARBA" id="ARBA00022692"/>
    </source>
</evidence>
<dbReference type="GO" id="GO:0006873">
    <property type="term" value="P:intracellular monoatomic ion homeostasis"/>
    <property type="evidence" value="ECO:0007669"/>
    <property type="project" value="InterPro"/>
</dbReference>
<evidence type="ECO:0000256" key="7">
    <source>
        <dbReference type="ARBA" id="ARBA00022989"/>
    </source>
</evidence>
<comment type="subcellular location">
    <subcellularLocation>
        <location evidence="2">Cell membrane</location>
    </subcellularLocation>
    <subcellularLocation>
        <location evidence="1">Endomembrane system</location>
        <topology evidence="1">Multi-pass membrane protein</topology>
    </subcellularLocation>
</comment>